<dbReference type="InterPro" id="IPR027417">
    <property type="entry name" value="P-loop_NTPase"/>
</dbReference>
<evidence type="ECO:0000256" key="1">
    <source>
        <dbReference type="ARBA" id="ARBA00004202"/>
    </source>
</evidence>
<evidence type="ECO:0000256" key="7">
    <source>
        <dbReference type="ARBA" id="ARBA00022840"/>
    </source>
</evidence>
<dbReference type="PANTHER" id="PTHR43553">
    <property type="entry name" value="HEAVY METAL TRANSPORTER"/>
    <property type="match status" value="1"/>
</dbReference>
<evidence type="ECO:0000256" key="2">
    <source>
        <dbReference type="ARBA" id="ARBA00005417"/>
    </source>
</evidence>
<dbReference type="InterPro" id="IPR003439">
    <property type="entry name" value="ABC_transporter-like_ATP-bd"/>
</dbReference>
<proteinExistence type="inferred from homology"/>
<dbReference type="AlphaFoldDB" id="E7MNP7"/>
<name>E7MNP7_9FIRM</name>
<protein>
    <submittedName>
        <fullName evidence="12">ABC transporter, ATP-binding protein</fullName>
    </submittedName>
</protein>
<evidence type="ECO:0000256" key="6">
    <source>
        <dbReference type="ARBA" id="ARBA00022741"/>
    </source>
</evidence>
<comment type="similarity">
    <text evidence="2">Belongs to the ABC transporter superfamily.</text>
</comment>
<keyword evidence="5" id="KW-0677">Repeat</keyword>
<dbReference type="PROSITE" id="PS50893">
    <property type="entry name" value="ABC_TRANSPORTER_2"/>
    <property type="match status" value="2"/>
</dbReference>
<evidence type="ECO:0000256" key="8">
    <source>
        <dbReference type="ARBA" id="ARBA00022967"/>
    </source>
</evidence>
<comment type="caution">
    <text evidence="12">The sequence shown here is derived from an EMBL/GenBank/DDBJ whole genome shotgun (WGS) entry which is preliminary data.</text>
</comment>
<evidence type="ECO:0000256" key="5">
    <source>
        <dbReference type="ARBA" id="ARBA00022737"/>
    </source>
</evidence>
<dbReference type="PANTHER" id="PTHR43553:SF23">
    <property type="entry name" value="ABC TRANSPORTER ATP-BINDING COMPONENT"/>
    <property type="match status" value="1"/>
</dbReference>
<sequence>MFCIREVNLMIEMRKVFFSYKAEDEIQVSDLNIEIKAGEFVLLCGKSGCGKTTILKMINGLIPHAIEGNYQGKVTIYNKSVREMETFEIAEKVGSIFQNPKTQFFNLDSDGELSFGLENMGIEPCLIKAKVQNTINELDIENLKNRNVFELSGGEKQILAVASVYATNPEIYVFDEPSANIDECGIEKMREMLIKLKEQGKTIIISEHRLYFLVDLIDKAIYLEDGKVKHIFSNTEFFLIDNKMRKGMGLRAFTKKDNIDFVNPIEFHKTDEFVISNLNYRNNHKCVLKNMNISANKGDIIAITGKNGQGKTTLMKIICGLLKENAGTISYNGSLYKYKKRRTLCYMVMQDVIHQLFSESLMDEFTLFDSSVDKEQIDSILTKLELIKMKNRHPMCLSGGQMQRLAVAVGMLMNREIIILDEPTSGLDYLNMMQISEVIKEFSKNKIVFIVTHDKELIDNACNKLFEISDGEIYGFSERR</sequence>
<dbReference type="Gene3D" id="3.40.50.300">
    <property type="entry name" value="P-loop containing nucleotide triphosphate hydrolases"/>
    <property type="match status" value="2"/>
</dbReference>
<dbReference type="Pfam" id="PF00005">
    <property type="entry name" value="ABC_tran"/>
    <property type="match status" value="2"/>
</dbReference>
<dbReference type="GO" id="GO:0043190">
    <property type="term" value="C:ATP-binding cassette (ABC) transporter complex"/>
    <property type="evidence" value="ECO:0007669"/>
    <property type="project" value="TreeGrafter"/>
</dbReference>
<dbReference type="GO" id="GO:0016887">
    <property type="term" value="F:ATP hydrolysis activity"/>
    <property type="evidence" value="ECO:0007669"/>
    <property type="project" value="InterPro"/>
</dbReference>
<keyword evidence="7 12" id="KW-0067">ATP-binding</keyword>
<keyword evidence="6" id="KW-0547">Nucleotide-binding</keyword>
<accession>E7MNP7</accession>
<keyword evidence="13" id="KW-1185">Reference proteome</keyword>
<dbReference type="InterPro" id="IPR050095">
    <property type="entry name" value="ECF_ABC_transporter_ATP-bd"/>
</dbReference>
<organism evidence="12 13">
    <name type="scientific">Solobacterium moorei F0204</name>
    <dbReference type="NCBI Taxonomy" id="706433"/>
    <lineage>
        <taxon>Bacteria</taxon>
        <taxon>Bacillati</taxon>
        <taxon>Bacillota</taxon>
        <taxon>Erysipelotrichia</taxon>
        <taxon>Erysipelotrichales</taxon>
        <taxon>Erysipelotrichaceae</taxon>
        <taxon>Solobacterium</taxon>
    </lineage>
</organism>
<evidence type="ECO:0000256" key="9">
    <source>
        <dbReference type="ARBA" id="ARBA00023136"/>
    </source>
</evidence>
<comment type="subcellular location">
    <subcellularLocation>
        <location evidence="1">Cell membrane</location>
        <topology evidence="1">Peripheral membrane protein</topology>
    </subcellularLocation>
</comment>
<keyword evidence="9" id="KW-0472">Membrane</keyword>
<dbReference type="HOGENOM" id="CLU_000604_86_7_9"/>
<dbReference type="SUPFAM" id="SSF52540">
    <property type="entry name" value="P-loop containing nucleoside triphosphate hydrolases"/>
    <property type="match status" value="2"/>
</dbReference>
<dbReference type="EMBL" id="AECQ01000025">
    <property type="protein sequence ID" value="EFW24385.1"/>
    <property type="molecule type" value="Genomic_DNA"/>
</dbReference>
<keyword evidence="4" id="KW-1003">Cell membrane</keyword>
<gene>
    <name evidence="12" type="ORF">HMPREF9430_01167</name>
</gene>
<reference evidence="12 13" key="1">
    <citation type="submission" date="2010-08" db="EMBL/GenBank/DDBJ databases">
        <authorList>
            <person name="Weinstock G."/>
            <person name="Sodergren E."/>
            <person name="Clifton S."/>
            <person name="Fulton L."/>
            <person name="Fulton B."/>
            <person name="Courtney L."/>
            <person name="Fronick C."/>
            <person name="Harrison M."/>
            <person name="Strong C."/>
            <person name="Farmer C."/>
            <person name="Delahaunty K."/>
            <person name="Markovic C."/>
            <person name="Hall O."/>
            <person name="Minx P."/>
            <person name="Tomlinson C."/>
            <person name="Mitreva M."/>
            <person name="Hou S."/>
            <person name="Chen J."/>
            <person name="Wollam A."/>
            <person name="Pepin K.H."/>
            <person name="Johnson M."/>
            <person name="Bhonagiri V."/>
            <person name="Zhang X."/>
            <person name="Suruliraj S."/>
            <person name="Warren W."/>
            <person name="Chinwalla A."/>
            <person name="Mardis E.R."/>
            <person name="Wilson R.K."/>
        </authorList>
    </citation>
    <scope>NUCLEOTIDE SEQUENCE [LARGE SCALE GENOMIC DNA]</scope>
    <source>
        <strain evidence="12 13">F0204</strain>
    </source>
</reference>
<evidence type="ECO:0000313" key="12">
    <source>
        <dbReference type="EMBL" id="EFW24385.1"/>
    </source>
</evidence>
<feature type="domain" description="ABC transporter" evidence="11">
    <location>
        <begin position="11"/>
        <end position="250"/>
    </location>
</feature>
<evidence type="ECO:0000259" key="11">
    <source>
        <dbReference type="PROSITE" id="PS50893"/>
    </source>
</evidence>
<dbReference type="PROSITE" id="PS00211">
    <property type="entry name" value="ABC_TRANSPORTER_1"/>
    <property type="match status" value="1"/>
</dbReference>
<feature type="domain" description="ABC transporter" evidence="11">
    <location>
        <begin position="273"/>
        <end position="480"/>
    </location>
</feature>
<dbReference type="InterPro" id="IPR003593">
    <property type="entry name" value="AAA+_ATPase"/>
</dbReference>
<dbReference type="InterPro" id="IPR017871">
    <property type="entry name" value="ABC_transporter-like_CS"/>
</dbReference>
<dbReference type="SMART" id="SM00382">
    <property type="entry name" value="AAA"/>
    <property type="match status" value="2"/>
</dbReference>
<evidence type="ECO:0000256" key="4">
    <source>
        <dbReference type="ARBA" id="ARBA00022475"/>
    </source>
</evidence>
<dbReference type="GO" id="GO:0042626">
    <property type="term" value="F:ATPase-coupled transmembrane transporter activity"/>
    <property type="evidence" value="ECO:0007669"/>
    <property type="project" value="TreeGrafter"/>
</dbReference>
<evidence type="ECO:0000256" key="10">
    <source>
        <dbReference type="ARBA" id="ARBA00025157"/>
    </source>
</evidence>
<dbReference type="eggNOG" id="COG1129">
    <property type="taxonomic scope" value="Bacteria"/>
</dbReference>
<dbReference type="GO" id="GO:0005524">
    <property type="term" value="F:ATP binding"/>
    <property type="evidence" value="ECO:0007669"/>
    <property type="project" value="UniProtKB-KW"/>
</dbReference>
<dbReference type="CDD" id="cd03225">
    <property type="entry name" value="ABC_cobalt_CbiO_domain1"/>
    <property type="match status" value="1"/>
</dbReference>
<keyword evidence="3" id="KW-0813">Transport</keyword>
<dbReference type="InterPro" id="IPR015856">
    <property type="entry name" value="ABC_transpr_CbiO/EcfA_su"/>
</dbReference>
<evidence type="ECO:0000313" key="13">
    <source>
        <dbReference type="Proteomes" id="UP000004097"/>
    </source>
</evidence>
<dbReference type="Proteomes" id="UP000004097">
    <property type="component" value="Unassembled WGS sequence"/>
</dbReference>
<dbReference type="STRING" id="706433.HMPREF9430_01167"/>
<keyword evidence="8" id="KW-1278">Translocase</keyword>
<comment type="function">
    <text evidence="10">Probably part of an ABC transporter complex. Responsible for energy coupling to the transport system.</text>
</comment>
<evidence type="ECO:0000256" key="3">
    <source>
        <dbReference type="ARBA" id="ARBA00022448"/>
    </source>
</evidence>